<proteinExistence type="predicted"/>
<name>A0ABV4TW04_9GAMM</name>
<dbReference type="InterPro" id="IPR015797">
    <property type="entry name" value="NUDIX_hydrolase-like_dom_sf"/>
</dbReference>
<gene>
    <name evidence="3" type="ORF">ACERLL_11855</name>
</gene>
<reference evidence="3 4" key="1">
    <citation type="submission" date="2024-08" db="EMBL/GenBank/DDBJ databases">
        <title>Whole-genome sequencing of halo(alkali)philic microorganisms from hypersaline lakes.</title>
        <authorList>
            <person name="Sorokin D.Y."/>
            <person name="Merkel A.Y."/>
            <person name="Messina E."/>
            <person name="Yakimov M."/>
        </authorList>
    </citation>
    <scope>NUCLEOTIDE SEQUENCE [LARGE SCALE GENOMIC DNA]</scope>
    <source>
        <strain evidence="3 4">Cl-TMA</strain>
    </source>
</reference>
<dbReference type="InterPro" id="IPR000086">
    <property type="entry name" value="NUDIX_hydrolase_dom"/>
</dbReference>
<evidence type="ECO:0000259" key="2">
    <source>
        <dbReference type="PROSITE" id="PS51462"/>
    </source>
</evidence>
<accession>A0ABV4TW04</accession>
<dbReference type="InterPro" id="IPR020476">
    <property type="entry name" value="Nudix_hydrolase"/>
</dbReference>
<dbReference type="CDD" id="cd18873">
    <property type="entry name" value="NUDIX_NadM_like"/>
    <property type="match status" value="1"/>
</dbReference>
<dbReference type="SUPFAM" id="SSF55811">
    <property type="entry name" value="Nudix"/>
    <property type="match status" value="1"/>
</dbReference>
<evidence type="ECO:0000313" key="3">
    <source>
        <dbReference type="EMBL" id="MFA9461521.1"/>
    </source>
</evidence>
<keyword evidence="4" id="KW-1185">Reference proteome</keyword>
<dbReference type="EMBL" id="JBGUAW010000007">
    <property type="protein sequence ID" value="MFA9461521.1"/>
    <property type="molecule type" value="Genomic_DNA"/>
</dbReference>
<feature type="domain" description="Nudix hydrolase" evidence="2">
    <location>
        <begin position="3"/>
        <end position="129"/>
    </location>
</feature>
<sequence>MSEPYSTSDIIIHTPDDRVLLVERANPPYGWALPGGFVDPGERLDASARREAAEETGLELADLYQFATYSAPERDPRGHTISTVYVARPVGEARAASDAAHLDWFPLNGLPETAFDHGTILADYRRFLETGERPALP</sequence>
<evidence type="ECO:0000313" key="4">
    <source>
        <dbReference type="Proteomes" id="UP001575181"/>
    </source>
</evidence>
<dbReference type="Gene3D" id="3.90.79.10">
    <property type="entry name" value="Nucleoside Triphosphate Pyrophosphohydrolase"/>
    <property type="match status" value="1"/>
</dbReference>
<keyword evidence="1" id="KW-0378">Hydrolase</keyword>
<dbReference type="PANTHER" id="PTHR43736">
    <property type="entry name" value="ADP-RIBOSE PYROPHOSPHATASE"/>
    <property type="match status" value="1"/>
</dbReference>
<dbReference type="Pfam" id="PF00293">
    <property type="entry name" value="NUDIX"/>
    <property type="match status" value="1"/>
</dbReference>
<evidence type="ECO:0000256" key="1">
    <source>
        <dbReference type="ARBA" id="ARBA00022801"/>
    </source>
</evidence>
<dbReference type="PANTHER" id="PTHR43736:SF1">
    <property type="entry name" value="DIHYDRONEOPTERIN TRIPHOSPHATE DIPHOSPHATASE"/>
    <property type="match status" value="1"/>
</dbReference>
<dbReference type="Proteomes" id="UP001575181">
    <property type="component" value="Unassembled WGS sequence"/>
</dbReference>
<comment type="caution">
    <text evidence="3">The sequence shown here is derived from an EMBL/GenBank/DDBJ whole genome shotgun (WGS) entry which is preliminary data.</text>
</comment>
<organism evidence="3 4">
    <name type="scientific">Thiohalorhabdus methylotrophus</name>
    <dbReference type="NCBI Taxonomy" id="3242694"/>
    <lineage>
        <taxon>Bacteria</taxon>
        <taxon>Pseudomonadati</taxon>
        <taxon>Pseudomonadota</taxon>
        <taxon>Gammaproteobacteria</taxon>
        <taxon>Thiohalorhabdales</taxon>
        <taxon>Thiohalorhabdaceae</taxon>
        <taxon>Thiohalorhabdus</taxon>
    </lineage>
</organism>
<dbReference type="RefSeq" id="WP_373656307.1">
    <property type="nucleotide sequence ID" value="NZ_JBGUAW010000007.1"/>
</dbReference>
<protein>
    <submittedName>
        <fullName evidence="3">NUDIX domain-containing protein</fullName>
    </submittedName>
</protein>
<dbReference type="PROSITE" id="PS51462">
    <property type="entry name" value="NUDIX"/>
    <property type="match status" value="1"/>
</dbReference>
<dbReference type="PRINTS" id="PR00502">
    <property type="entry name" value="NUDIXFAMILY"/>
</dbReference>